<proteinExistence type="predicted"/>
<evidence type="ECO:0000313" key="2">
    <source>
        <dbReference type="WBParaSite" id="TREG1_113500.1"/>
    </source>
</evidence>
<name>A0AA85IVK9_TRIRE</name>
<reference evidence="2" key="2">
    <citation type="submission" date="2023-11" db="UniProtKB">
        <authorList>
            <consortium name="WormBaseParasite"/>
        </authorList>
    </citation>
    <scope>IDENTIFICATION</scope>
</reference>
<evidence type="ECO:0000313" key="1">
    <source>
        <dbReference type="Proteomes" id="UP000050795"/>
    </source>
</evidence>
<dbReference type="WBParaSite" id="TREG1_113500.1">
    <property type="protein sequence ID" value="TREG1_113500.1"/>
    <property type="gene ID" value="TREG1_113500"/>
</dbReference>
<keyword evidence="1" id="KW-1185">Reference proteome</keyword>
<dbReference type="Proteomes" id="UP000050795">
    <property type="component" value="Unassembled WGS sequence"/>
</dbReference>
<accession>A0AA85IVK9</accession>
<organism evidence="1 2">
    <name type="scientific">Trichobilharzia regenti</name>
    <name type="common">Nasal bird schistosome</name>
    <dbReference type="NCBI Taxonomy" id="157069"/>
    <lineage>
        <taxon>Eukaryota</taxon>
        <taxon>Metazoa</taxon>
        <taxon>Spiralia</taxon>
        <taxon>Lophotrochozoa</taxon>
        <taxon>Platyhelminthes</taxon>
        <taxon>Trematoda</taxon>
        <taxon>Digenea</taxon>
        <taxon>Strigeidida</taxon>
        <taxon>Schistosomatoidea</taxon>
        <taxon>Schistosomatidae</taxon>
        <taxon>Trichobilharzia</taxon>
    </lineage>
</organism>
<dbReference type="AlphaFoldDB" id="A0AA85IVK9"/>
<reference evidence="1" key="1">
    <citation type="submission" date="2022-06" db="EMBL/GenBank/DDBJ databases">
        <authorList>
            <person name="Berger JAMES D."/>
            <person name="Berger JAMES D."/>
        </authorList>
    </citation>
    <scope>NUCLEOTIDE SEQUENCE [LARGE SCALE GENOMIC DNA]</scope>
</reference>
<protein>
    <submittedName>
        <fullName evidence="2">Uncharacterized protein</fullName>
    </submittedName>
</protein>
<sequence>MPQDAVADNTSLEVHLQEVAIEHNLLTCSAADVILFEVIGLDYTLFLVHEHERIVALLSSSTQQITVDVNKENRPDAESTRVTFPGDL</sequence>